<dbReference type="RefSeq" id="WP_059153167.1">
    <property type="nucleotide sequence ID" value="NZ_KQ130457.1"/>
</dbReference>
<evidence type="ECO:0000313" key="7">
    <source>
        <dbReference type="EMBL" id="KMS52014.1"/>
    </source>
</evidence>
<reference evidence="7 8" key="1">
    <citation type="journal article" date="2015" name="G3 (Bethesda)">
        <title>Insights into Ongoing Evolution of the Hexachlorocyclohexane Catabolic Pathway from Comparative Genomics of Ten Sphingomonadaceae Strains.</title>
        <authorList>
            <person name="Pearce S.L."/>
            <person name="Oakeshott J.G."/>
            <person name="Pandey G."/>
        </authorList>
    </citation>
    <scope>NUCLEOTIDE SEQUENCE [LARGE SCALE GENOMIC DNA]</scope>
    <source>
        <strain evidence="7 8">LL02</strain>
    </source>
</reference>
<dbReference type="InterPro" id="IPR016162">
    <property type="entry name" value="Ald_DH_N"/>
</dbReference>
<dbReference type="InterPro" id="IPR029510">
    <property type="entry name" value="Ald_DH_CS_GLU"/>
</dbReference>
<feature type="active site" evidence="4">
    <location>
        <position position="260"/>
    </location>
</feature>
<dbReference type="Pfam" id="PF00171">
    <property type="entry name" value="Aldedh"/>
    <property type="match status" value="1"/>
</dbReference>
<dbReference type="Gene3D" id="3.40.605.10">
    <property type="entry name" value="Aldehyde Dehydrogenase, Chain A, domain 1"/>
    <property type="match status" value="1"/>
</dbReference>
<dbReference type="InterPro" id="IPR016163">
    <property type="entry name" value="Ald_DH_C"/>
</dbReference>
<keyword evidence="3" id="KW-0558">Oxidation</keyword>
<keyword evidence="8" id="KW-1185">Reference proteome</keyword>
<dbReference type="PROSITE" id="PS00687">
    <property type="entry name" value="ALDEHYDE_DEHYDR_GLU"/>
    <property type="match status" value="1"/>
</dbReference>
<dbReference type="CDD" id="cd07139">
    <property type="entry name" value="ALDH_AldA-Rv0768"/>
    <property type="match status" value="1"/>
</dbReference>
<accession>A0A0J7XK46</accession>
<dbReference type="OrthoDB" id="9761688at2"/>
<gene>
    <name evidence="7" type="ORF">V474_02895</name>
</gene>
<evidence type="ECO:0000313" key="8">
    <source>
        <dbReference type="Proteomes" id="UP000052268"/>
    </source>
</evidence>
<dbReference type="PANTHER" id="PTHR42804:SF1">
    <property type="entry name" value="ALDEHYDE DEHYDROGENASE-RELATED"/>
    <property type="match status" value="1"/>
</dbReference>
<comment type="caution">
    <text evidence="7">The sequence shown here is derived from an EMBL/GenBank/DDBJ whole genome shotgun (WGS) entry which is preliminary data.</text>
</comment>
<protein>
    <submittedName>
        <fullName evidence="7">Aldehyde dehydrogenase</fullName>
    </submittedName>
</protein>
<evidence type="ECO:0000256" key="2">
    <source>
        <dbReference type="ARBA" id="ARBA00023002"/>
    </source>
</evidence>
<keyword evidence="2 5" id="KW-0560">Oxidoreductase</keyword>
<feature type="domain" description="Aldehyde dehydrogenase" evidence="6">
    <location>
        <begin position="23"/>
        <end position="483"/>
    </location>
</feature>
<dbReference type="FunFam" id="3.40.605.10:FF:000026">
    <property type="entry name" value="Aldehyde dehydrogenase, putative"/>
    <property type="match status" value="1"/>
</dbReference>
<comment type="similarity">
    <text evidence="1 5">Belongs to the aldehyde dehydrogenase family.</text>
</comment>
<evidence type="ECO:0000256" key="1">
    <source>
        <dbReference type="ARBA" id="ARBA00009986"/>
    </source>
</evidence>
<dbReference type="EMBL" id="JACU01000010">
    <property type="protein sequence ID" value="KMS52014.1"/>
    <property type="molecule type" value="Genomic_DNA"/>
</dbReference>
<dbReference type="GO" id="GO:0016620">
    <property type="term" value="F:oxidoreductase activity, acting on the aldehyde or oxo group of donors, NAD or NADP as acceptor"/>
    <property type="evidence" value="ECO:0007669"/>
    <property type="project" value="InterPro"/>
</dbReference>
<evidence type="ECO:0000256" key="5">
    <source>
        <dbReference type="RuleBase" id="RU003345"/>
    </source>
</evidence>
<dbReference type="InterPro" id="IPR015590">
    <property type="entry name" value="Aldehyde_DH_dom"/>
</dbReference>
<evidence type="ECO:0000259" key="6">
    <source>
        <dbReference type="Pfam" id="PF00171"/>
    </source>
</evidence>
<dbReference type="SUPFAM" id="SSF53720">
    <property type="entry name" value="ALDH-like"/>
    <property type="match status" value="1"/>
</dbReference>
<dbReference type="FunFam" id="3.40.309.10:FF:000012">
    <property type="entry name" value="Betaine aldehyde dehydrogenase"/>
    <property type="match status" value="1"/>
</dbReference>
<dbReference type="Gene3D" id="3.40.309.10">
    <property type="entry name" value="Aldehyde Dehydrogenase, Chain A, domain 2"/>
    <property type="match status" value="1"/>
</dbReference>
<evidence type="ECO:0000256" key="4">
    <source>
        <dbReference type="PROSITE-ProRule" id="PRU10007"/>
    </source>
</evidence>
<sequence length="494" mass="52779">MTATTSRLSSIRHPDRFYIGGEWIAPSSRGMIEVFDSASEDVFLTVAEAQAPDVEAAVTAARRAFDTGPWSRLSPQERAGYLNRIADGLAARSDELADSWTQESGVLRSMAAHAANGLAATFRYYASLADTFGWEEKRTSAFGQPALLVREAVGVVAAIVPWNAPGQLMTQKVAPALMAGCSVIVKASPEAPSSPYILAEVCEQAGLPAGVFNVLTADREVSELLVRHPGVDKVSFTGSTLAGRRIASICGERIARFTLELGGKSPAIILDDYDLGKAADVLARSTPVMTGQVCASLTRVIVGDKRHDDFVDALAEAFGKIKVGDPFDPASQMGPLAIERQRDRVERLIAIGQEEGARLACGGGRPNHLNRGYYIEPTVFADVDNQSTIAREEIFGPVVSVIRAGDEEQAIAIANDSIYGLNASVFTHDPERAYAVGRRLRSGTVGHNAFKADFSIAFGGYKQSGIGREGGVEGLLPYLETKTMIFEDAPLAAQ</sequence>
<dbReference type="AlphaFoldDB" id="A0A0J7XK46"/>
<dbReference type="FunFam" id="3.40.605.10:FF:000007">
    <property type="entry name" value="NAD/NADP-dependent betaine aldehyde dehydrogenase"/>
    <property type="match status" value="1"/>
</dbReference>
<dbReference type="Proteomes" id="UP000052268">
    <property type="component" value="Unassembled WGS sequence"/>
</dbReference>
<proteinExistence type="inferred from homology"/>
<dbReference type="InterPro" id="IPR016161">
    <property type="entry name" value="Ald_DH/histidinol_DH"/>
</dbReference>
<name>A0A0J7XK46_9SPHN</name>
<dbReference type="PATRIC" id="fig|1114963.3.peg.4201"/>
<evidence type="ECO:0000256" key="3">
    <source>
        <dbReference type="ARBA" id="ARBA00023097"/>
    </source>
</evidence>
<organism evidence="7 8">
    <name type="scientific">Novosphingobium barchaimii LL02</name>
    <dbReference type="NCBI Taxonomy" id="1114963"/>
    <lineage>
        <taxon>Bacteria</taxon>
        <taxon>Pseudomonadati</taxon>
        <taxon>Pseudomonadota</taxon>
        <taxon>Alphaproteobacteria</taxon>
        <taxon>Sphingomonadales</taxon>
        <taxon>Sphingomonadaceae</taxon>
        <taxon>Novosphingobium</taxon>
    </lineage>
</organism>
<dbReference type="PANTHER" id="PTHR42804">
    <property type="entry name" value="ALDEHYDE DEHYDROGENASE"/>
    <property type="match status" value="1"/>
</dbReference>